<dbReference type="AlphaFoldDB" id="A0A5N5D4I6"/>
<name>A0A5N5D4I6_9PEZI</name>
<comment type="caution">
    <text evidence="1">The sequence shown here is derived from an EMBL/GenBank/DDBJ whole genome shotgun (WGS) entry which is preliminary data.</text>
</comment>
<proteinExistence type="predicted"/>
<dbReference type="OrthoDB" id="3940513at2759"/>
<dbReference type="Proteomes" id="UP000325902">
    <property type="component" value="Unassembled WGS sequence"/>
</dbReference>
<accession>A0A5N5D4I6</accession>
<evidence type="ECO:0008006" key="3">
    <source>
        <dbReference type="Google" id="ProtNLM"/>
    </source>
</evidence>
<dbReference type="EMBL" id="VCHE01000074">
    <property type="protein sequence ID" value="KAB2572635.1"/>
    <property type="molecule type" value="Genomic_DNA"/>
</dbReference>
<evidence type="ECO:0000313" key="2">
    <source>
        <dbReference type="Proteomes" id="UP000325902"/>
    </source>
</evidence>
<reference evidence="1 2" key="1">
    <citation type="journal article" date="2019" name="Sci. Rep.">
        <title>A multi-omics analysis of the grapevine pathogen Lasiodiplodia theobromae reveals that temperature affects the expression of virulence- and pathogenicity-related genes.</title>
        <authorList>
            <person name="Felix C."/>
            <person name="Meneses R."/>
            <person name="Goncalves M.F.M."/>
            <person name="Tilleman L."/>
            <person name="Duarte A.S."/>
            <person name="Jorrin-Novo J.V."/>
            <person name="Van de Peer Y."/>
            <person name="Deforce D."/>
            <person name="Van Nieuwerburgh F."/>
            <person name="Esteves A.C."/>
            <person name="Alves A."/>
        </authorList>
    </citation>
    <scope>NUCLEOTIDE SEQUENCE [LARGE SCALE GENOMIC DNA]</scope>
    <source>
        <strain evidence="1 2">LA-SOL3</strain>
    </source>
</reference>
<sequence length="137" mass="15212">MTTPGVPSPNSSNNTRTDECQKAAENLWSQAIQHLSEEDQQRLTSLGSDKLDILNTVLDEVQSKKQRCLDKRWTYKGRDGKPKVLRDLCDKTIAWVTKFKELGDTFIKFDVSGQAAMPWAGVAFLLQVGGSGIHGSM</sequence>
<gene>
    <name evidence="1" type="ORF">DBV05_g8724</name>
</gene>
<evidence type="ECO:0000313" key="1">
    <source>
        <dbReference type="EMBL" id="KAB2572635.1"/>
    </source>
</evidence>
<protein>
    <recommendedName>
        <fullName evidence="3">NWD NACHT-NTPase N-terminal domain-containing protein</fullName>
    </recommendedName>
</protein>
<organism evidence="1 2">
    <name type="scientific">Lasiodiplodia theobromae</name>
    <dbReference type="NCBI Taxonomy" id="45133"/>
    <lineage>
        <taxon>Eukaryota</taxon>
        <taxon>Fungi</taxon>
        <taxon>Dikarya</taxon>
        <taxon>Ascomycota</taxon>
        <taxon>Pezizomycotina</taxon>
        <taxon>Dothideomycetes</taxon>
        <taxon>Dothideomycetes incertae sedis</taxon>
        <taxon>Botryosphaeriales</taxon>
        <taxon>Botryosphaeriaceae</taxon>
        <taxon>Lasiodiplodia</taxon>
    </lineage>
</organism>
<keyword evidence="2" id="KW-1185">Reference proteome</keyword>